<dbReference type="PROSITE" id="PS50056">
    <property type="entry name" value="TYR_PHOSPHATASE_2"/>
    <property type="match status" value="1"/>
</dbReference>
<evidence type="ECO:0000259" key="1">
    <source>
        <dbReference type="PROSITE" id="PS50056"/>
    </source>
</evidence>
<dbReference type="SUPFAM" id="SSF52799">
    <property type="entry name" value="(Phosphotyrosine protein) phosphatases II"/>
    <property type="match status" value="1"/>
</dbReference>
<evidence type="ECO:0000313" key="3">
    <source>
        <dbReference type="Proteomes" id="UP001183817"/>
    </source>
</evidence>
<accession>A0ABU2BLZ1</accession>
<name>A0ABU2BLZ1_9MICC</name>
<feature type="domain" description="Tyrosine specific protein phosphatases" evidence="1">
    <location>
        <begin position="104"/>
        <end position="154"/>
    </location>
</feature>
<dbReference type="Pfam" id="PF13350">
    <property type="entry name" value="Y_phosphatase3"/>
    <property type="match status" value="1"/>
</dbReference>
<evidence type="ECO:0000313" key="2">
    <source>
        <dbReference type="EMBL" id="MDR7359675.1"/>
    </source>
</evidence>
<dbReference type="RefSeq" id="WP_310292241.1">
    <property type="nucleotide sequence ID" value="NZ_BAAAWO010000001.1"/>
</dbReference>
<dbReference type="EMBL" id="JAVDYI010000001">
    <property type="protein sequence ID" value="MDR7359675.1"/>
    <property type="molecule type" value="Genomic_DNA"/>
</dbReference>
<sequence>MDQPQWEGAVNARVVLGSIYRMGRREWLTGAGWQQAHADGVRTVIDLRNPDEVRRRPTDPQVDEAATAGITIVNAPTEEPGHPEFTQLAVPYMNHPRMYPRNVEFFPDRIADVFHQIAAARGKVVLHCSAGRDRTGLIVSMLLKLADRADLLESQYEASLRGINDWHKVSPVKHPHESYIEERDLVGPLNERLEALGQFVDSLGVESFLLEHGLSTAELETIREKMASGPAGGDTGPHPGMDP</sequence>
<gene>
    <name evidence="2" type="ORF">J2S64_003366</name>
</gene>
<dbReference type="Proteomes" id="UP001183817">
    <property type="component" value="Unassembled WGS sequence"/>
</dbReference>
<protein>
    <submittedName>
        <fullName evidence="2">Protein tyrosine phosphatase (PTP) superfamily phosphohydrolase (DUF442 family)</fullName>
    </submittedName>
</protein>
<dbReference type="InterPro" id="IPR016130">
    <property type="entry name" value="Tyr_Pase_AS"/>
</dbReference>
<dbReference type="PROSITE" id="PS00383">
    <property type="entry name" value="TYR_PHOSPHATASE_1"/>
    <property type="match status" value="1"/>
</dbReference>
<dbReference type="Gene3D" id="3.90.190.10">
    <property type="entry name" value="Protein tyrosine phosphatase superfamily"/>
    <property type="match status" value="1"/>
</dbReference>
<dbReference type="InterPro" id="IPR000387">
    <property type="entry name" value="Tyr_Pase_dom"/>
</dbReference>
<dbReference type="InterPro" id="IPR026893">
    <property type="entry name" value="Tyr/Ser_Pase_IphP-type"/>
</dbReference>
<proteinExistence type="predicted"/>
<comment type="caution">
    <text evidence="2">The sequence shown here is derived from an EMBL/GenBank/DDBJ whole genome shotgun (WGS) entry which is preliminary data.</text>
</comment>
<keyword evidence="3" id="KW-1185">Reference proteome</keyword>
<reference evidence="2 3" key="1">
    <citation type="submission" date="2023-07" db="EMBL/GenBank/DDBJ databases">
        <title>Sequencing the genomes of 1000 actinobacteria strains.</title>
        <authorList>
            <person name="Klenk H.-P."/>
        </authorList>
    </citation>
    <scope>NUCLEOTIDE SEQUENCE [LARGE SCALE GENOMIC DNA]</scope>
    <source>
        <strain evidence="2 3">DSM 20167</strain>
    </source>
</reference>
<dbReference type="InterPro" id="IPR029021">
    <property type="entry name" value="Prot-tyrosine_phosphatase-like"/>
</dbReference>
<organism evidence="2 3">
    <name type="scientific">Paeniglutamicibacter sulfureus</name>
    <dbReference type="NCBI Taxonomy" id="43666"/>
    <lineage>
        <taxon>Bacteria</taxon>
        <taxon>Bacillati</taxon>
        <taxon>Actinomycetota</taxon>
        <taxon>Actinomycetes</taxon>
        <taxon>Micrococcales</taxon>
        <taxon>Micrococcaceae</taxon>
        <taxon>Paeniglutamicibacter</taxon>
    </lineage>
</organism>